<keyword evidence="1" id="KW-0472">Membrane</keyword>
<gene>
    <name evidence="2" type="ORF">HNQ92_005269</name>
</gene>
<keyword evidence="1" id="KW-1133">Transmembrane helix</keyword>
<evidence type="ECO:0000313" key="2">
    <source>
        <dbReference type="EMBL" id="MBB5287107.1"/>
    </source>
</evidence>
<dbReference type="Proteomes" id="UP000557307">
    <property type="component" value="Unassembled WGS sequence"/>
</dbReference>
<reference evidence="2 3" key="1">
    <citation type="submission" date="2020-08" db="EMBL/GenBank/DDBJ databases">
        <title>Genomic Encyclopedia of Type Strains, Phase IV (KMG-IV): sequencing the most valuable type-strain genomes for metagenomic binning, comparative biology and taxonomic classification.</title>
        <authorList>
            <person name="Goeker M."/>
        </authorList>
    </citation>
    <scope>NUCLEOTIDE SEQUENCE [LARGE SCALE GENOMIC DNA]</scope>
    <source>
        <strain evidence="2 3">DSM 105074</strain>
    </source>
</reference>
<dbReference type="EMBL" id="JACHGF010000014">
    <property type="protein sequence ID" value="MBB5287107.1"/>
    <property type="molecule type" value="Genomic_DNA"/>
</dbReference>
<dbReference type="AlphaFoldDB" id="A0A840U001"/>
<comment type="caution">
    <text evidence="2">The sequence shown here is derived from an EMBL/GenBank/DDBJ whole genome shotgun (WGS) entry which is preliminary data.</text>
</comment>
<accession>A0A840U001</accession>
<keyword evidence="3" id="KW-1185">Reference proteome</keyword>
<name>A0A840U001_9BACT</name>
<sequence>MAWLPITLLALHGTLAFFLYQALKEKQWKS</sequence>
<organism evidence="2 3">
    <name type="scientific">Rhabdobacter roseus</name>
    <dbReference type="NCBI Taxonomy" id="1655419"/>
    <lineage>
        <taxon>Bacteria</taxon>
        <taxon>Pseudomonadati</taxon>
        <taxon>Bacteroidota</taxon>
        <taxon>Cytophagia</taxon>
        <taxon>Cytophagales</taxon>
        <taxon>Cytophagaceae</taxon>
        <taxon>Rhabdobacter</taxon>
    </lineage>
</organism>
<feature type="transmembrane region" description="Helical" evidence="1">
    <location>
        <begin position="6"/>
        <end position="23"/>
    </location>
</feature>
<protein>
    <submittedName>
        <fullName evidence="2">Uncharacterized protein</fullName>
    </submittedName>
</protein>
<evidence type="ECO:0000256" key="1">
    <source>
        <dbReference type="SAM" id="Phobius"/>
    </source>
</evidence>
<keyword evidence="1" id="KW-0812">Transmembrane</keyword>
<evidence type="ECO:0000313" key="3">
    <source>
        <dbReference type="Proteomes" id="UP000557307"/>
    </source>
</evidence>
<proteinExistence type="predicted"/>